<keyword evidence="9" id="KW-1185">Reference proteome</keyword>
<comment type="subcellular location">
    <subcellularLocation>
        <location evidence="1">Cell membrane</location>
        <topology evidence="1">Multi-pass membrane protein</topology>
    </subcellularLocation>
</comment>
<feature type="transmembrane region" description="Helical" evidence="6">
    <location>
        <begin position="286"/>
        <end position="304"/>
    </location>
</feature>
<protein>
    <submittedName>
        <fullName evidence="8">MFS transporter</fullName>
    </submittedName>
</protein>
<feature type="transmembrane region" description="Helical" evidence="6">
    <location>
        <begin position="102"/>
        <end position="121"/>
    </location>
</feature>
<keyword evidence="3 6" id="KW-1133">Transmembrane helix</keyword>
<dbReference type="RefSeq" id="WP_141307460.1">
    <property type="nucleotide sequence ID" value="NZ_BJND01000007.1"/>
</dbReference>
<accession>A0A4Y3VAY1</accession>
<evidence type="ECO:0000256" key="4">
    <source>
        <dbReference type="ARBA" id="ARBA00023136"/>
    </source>
</evidence>
<evidence type="ECO:0000256" key="5">
    <source>
        <dbReference type="SAM" id="MobiDB-lite"/>
    </source>
</evidence>
<dbReference type="SUPFAM" id="SSF103473">
    <property type="entry name" value="MFS general substrate transporter"/>
    <property type="match status" value="1"/>
</dbReference>
<feature type="transmembrane region" description="Helical" evidence="6">
    <location>
        <begin position="372"/>
        <end position="391"/>
    </location>
</feature>
<feature type="transmembrane region" description="Helical" evidence="6">
    <location>
        <begin position="192"/>
        <end position="212"/>
    </location>
</feature>
<feature type="transmembrane region" description="Helical" evidence="6">
    <location>
        <begin position="250"/>
        <end position="274"/>
    </location>
</feature>
<organism evidence="8 9">
    <name type="scientific">Streptomyces spinoverrucosus</name>
    <dbReference type="NCBI Taxonomy" id="284043"/>
    <lineage>
        <taxon>Bacteria</taxon>
        <taxon>Bacillati</taxon>
        <taxon>Actinomycetota</taxon>
        <taxon>Actinomycetes</taxon>
        <taxon>Kitasatosporales</taxon>
        <taxon>Streptomycetaceae</taxon>
        <taxon>Streptomyces</taxon>
    </lineage>
</organism>
<evidence type="ECO:0000256" key="2">
    <source>
        <dbReference type="ARBA" id="ARBA00022692"/>
    </source>
</evidence>
<feature type="transmembrane region" description="Helical" evidence="6">
    <location>
        <begin position="36"/>
        <end position="60"/>
    </location>
</feature>
<dbReference type="PROSITE" id="PS00216">
    <property type="entry name" value="SUGAR_TRANSPORT_1"/>
    <property type="match status" value="1"/>
</dbReference>
<evidence type="ECO:0000259" key="7">
    <source>
        <dbReference type="PROSITE" id="PS50850"/>
    </source>
</evidence>
<dbReference type="PANTHER" id="PTHR23508:SF10">
    <property type="entry name" value="CARBOXYLIC ACID TRANSPORTER PROTEIN HOMOLOG"/>
    <property type="match status" value="1"/>
</dbReference>
<dbReference type="Proteomes" id="UP000317881">
    <property type="component" value="Unassembled WGS sequence"/>
</dbReference>
<dbReference type="GO" id="GO:0046943">
    <property type="term" value="F:carboxylic acid transmembrane transporter activity"/>
    <property type="evidence" value="ECO:0007669"/>
    <property type="project" value="TreeGrafter"/>
</dbReference>
<evidence type="ECO:0000313" key="8">
    <source>
        <dbReference type="EMBL" id="GEC03248.1"/>
    </source>
</evidence>
<dbReference type="OrthoDB" id="9810492at2"/>
<feature type="transmembrane region" description="Helical" evidence="6">
    <location>
        <begin position="72"/>
        <end position="90"/>
    </location>
</feature>
<keyword evidence="4 6" id="KW-0472">Membrane</keyword>
<dbReference type="InterPro" id="IPR036259">
    <property type="entry name" value="MFS_trans_sf"/>
</dbReference>
<evidence type="ECO:0000256" key="6">
    <source>
        <dbReference type="SAM" id="Phobius"/>
    </source>
</evidence>
<feature type="transmembrane region" description="Helical" evidence="6">
    <location>
        <begin position="340"/>
        <end position="360"/>
    </location>
</feature>
<dbReference type="InterPro" id="IPR011701">
    <property type="entry name" value="MFS"/>
</dbReference>
<proteinExistence type="predicted"/>
<evidence type="ECO:0000256" key="3">
    <source>
        <dbReference type="ARBA" id="ARBA00022989"/>
    </source>
</evidence>
<sequence>MKNPSSRPGDSKVPEAGPEAPAHEATRSARRYEVRIVALLAVGFGLVGLDRNIIAPLFPAMVEELGLTYQDLGIISGVLAIFWGLASIIAGNLSDRIGRRKVLIPAVVGFSLVCGFTGAVSGMGMLLVLRAAMGLFEGAYTPTSIAHTSESSTPSRRGFNMGLQQSLFALLGLGVGPIIATQLLVVLSSWRWVFGLVALPGFIVAFLLHRILREPEHTAGARKVRAGGPTAEPEAGSHPSRRAIFAERNVVLATAVLFGNFSCVFVMISLMPSYLTDHLDMPATDMGFVLSAFGLGGFVGYIALPALSDRLGRKPVLFAAFVIGIAALLVFRTLGANLTALFVVLFVAAVCEFGALCLLTGPVVTEAVPAPLVASAAGLPIGIGEITGGGLTPVIGGFVAQHFGIQSIVVVAIAGLAISLTMSLFLRETAPVRTKTRNDGESARVGAAGVTTG</sequence>
<dbReference type="GO" id="GO:0005886">
    <property type="term" value="C:plasma membrane"/>
    <property type="evidence" value="ECO:0007669"/>
    <property type="project" value="UniProtKB-SubCell"/>
</dbReference>
<dbReference type="PANTHER" id="PTHR23508">
    <property type="entry name" value="CARBOXYLIC ACID TRANSPORTER PROTEIN HOMOLOG"/>
    <property type="match status" value="1"/>
</dbReference>
<dbReference type="Gene3D" id="1.20.1250.20">
    <property type="entry name" value="MFS general substrate transporter like domains"/>
    <property type="match status" value="2"/>
</dbReference>
<feature type="transmembrane region" description="Helical" evidence="6">
    <location>
        <begin position="316"/>
        <end position="334"/>
    </location>
</feature>
<reference evidence="8 9" key="1">
    <citation type="submission" date="2019-06" db="EMBL/GenBank/DDBJ databases">
        <title>Whole genome shotgun sequence of Streptomyces spinoverrucosus NBRC 14228.</title>
        <authorList>
            <person name="Hosoyama A."/>
            <person name="Uohara A."/>
            <person name="Ohji S."/>
            <person name="Ichikawa N."/>
        </authorList>
    </citation>
    <scope>NUCLEOTIDE SEQUENCE [LARGE SCALE GENOMIC DNA]</scope>
    <source>
        <strain evidence="8 9">NBRC 14228</strain>
    </source>
</reference>
<comment type="caution">
    <text evidence="8">The sequence shown here is derived from an EMBL/GenBank/DDBJ whole genome shotgun (WGS) entry which is preliminary data.</text>
</comment>
<gene>
    <name evidence="8" type="ORF">SSP24_09030</name>
</gene>
<dbReference type="InterPro" id="IPR005829">
    <property type="entry name" value="Sugar_transporter_CS"/>
</dbReference>
<dbReference type="InterPro" id="IPR020846">
    <property type="entry name" value="MFS_dom"/>
</dbReference>
<dbReference type="EMBL" id="BJND01000007">
    <property type="protein sequence ID" value="GEC03248.1"/>
    <property type="molecule type" value="Genomic_DNA"/>
</dbReference>
<dbReference type="PROSITE" id="PS50850">
    <property type="entry name" value="MFS"/>
    <property type="match status" value="1"/>
</dbReference>
<feature type="transmembrane region" description="Helical" evidence="6">
    <location>
        <begin position="403"/>
        <end position="426"/>
    </location>
</feature>
<feature type="region of interest" description="Disordered" evidence="5">
    <location>
        <begin position="1"/>
        <end position="24"/>
    </location>
</feature>
<evidence type="ECO:0000313" key="9">
    <source>
        <dbReference type="Proteomes" id="UP000317881"/>
    </source>
</evidence>
<keyword evidence="2 6" id="KW-0812">Transmembrane</keyword>
<feature type="domain" description="Major facilitator superfamily (MFS) profile" evidence="7">
    <location>
        <begin position="36"/>
        <end position="430"/>
    </location>
</feature>
<dbReference type="Pfam" id="PF07690">
    <property type="entry name" value="MFS_1"/>
    <property type="match status" value="1"/>
</dbReference>
<dbReference type="AlphaFoldDB" id="A0A4Y3VAY1"/>
<name>A0A4Y3VAY1_9ACTN</name>
<evidence type="ECO:0000256" key="1">
    <source>
        <dbReference type="ARBA" id="ARBA00004651"/>
    </source>
</evidence>